<protein>
    <submittedName>
        <fullName evidence="1">Uncharacterized protein</fullName>
    </submittedName>
</protein>
<proteinExistence type="predicted"/>
<evidence type="ECO:0000313" key="1">
    <source>
        <dbReference type="EMBL" id="KAG5571837.1"/>
    </source>
</evidence>
<evidence type="ECO:0000313" key="2">
    <source>
        <dbReference type="Proteomes" id="UP000824120"/>
    </source>
</evidence>
<name>A0A9J5W8B4_SOLCO</name>
<accession>A0A9J5W8B4</accession>
<comment type="caution">
    <text evidence="1">The sequence shown here is derived from an EMBL/GenBank/DDBJ whole genome shotgun (WGS) entry which is preliminary data.</text>
</comment>
<sequence length="251" mass="29368">MELKEKHANHVKYFKFLNYWTDQQSFKEKVKNCWNQTLFGPFIKKFKRLTSTLRSWSSMCSSKCGGKQSNLDRDIYSIFRETCNLLTTAFPYIKWSSNYNKPIFVIEGSTHDIMVSRVCLITLPDNIVKLNMDCSALEKLGKTIVGRILSNHEDDNALPTKQKLRQKSLDYHDVFTWDITRSVKFLNLHGLRGNSFKNITISLTKFMYLSEITPTWKVITLLMFYQATTTYTALLKFISPVNSYQKMLILF</sequence>
<organism evidence="1 2">
    <name type="scientific">Solanum commersonii</name>
    <name type="common">Commerson's wild potato</name>
    <name type="synonym">Commerson's nightshade</name>
    <dbReference type="NCBI Taxonomy" id="4109"/>
    <lineage>
        <taxon>Eukaryota</taxon>
        <taxon>Viridiplantae</taxon>
        <taxon>Streptophyta</taxon>
        <taxon>Embryophyta</taxon>
        <taxon>Tracheophyta</taxon>
        <taxon>Spermatophyta</taxon>
        <taxon>Magnoliopsida</taxon>
        <taxon>eudicotyledons</taxon>
        <taxon>Gunneridae</taxon>
        <taxon>Pentapetalae</taxon>
        <taxon>asterids</taxon>
        <taxon>lamiids</taxon>
        <taxon>Solanales</taxon>
        <taxon>Solanaceae</taxon>
        <taxon>Solanoideae</taxon>
        <taxon>Solaneae</taxon>
        <taxon>Solanum</taxon>
    </lineage>
</organism>
<dbReference type="EMBL" id="JACXVP010000012">
    <property type="protein sequence ID" value="KAG5571837.1"/>
    <property type="molecule type" value="Genomic_DNA"/>
</dbReference>
<dbReference type="AlphaFoldDB" id="A0A9J5W8B4"/>
<dbReference type="Proteomes" id="UP000824120">
    <property type="component" value="Chromosome 12"/>
</dbReference>
<keyword evidence="2" id="KW-1185">Reference proteome</keyword>
<gene>
    <name evidence="1" type="ORF">H5410_061603</name>
</gene>
<reference evidence="1 2" key="1">
    <citation type="submission" date="2020-09" db="EMBL/GenBank/DDBJ databases">
        <title>De no assembly of potato wild relative species, Solanum commersonii.</title>
        <authorList>
            <person name="Cho K."/>
        </authorList>
    </citation>
    <scope>NUCLEOTIDE SEQUENCE [LARGE SCALE GENOMIC DNA]</scope>
    <source>
        <strain evidence="1">LZ3.2</strain>
        <tissue evidence="1">Leaf</tissue>
    </source>
</reference>